<reference evidence="1 2" key="1">
    <citation type="submission" date="2020-04" db="EMBL/GenBank/DDBJ databases">
        <title>Perkinsus chesapeaki whole genome sequence.</title>
        <authorList>
            <person name="Bogema D.R."/>
        </authorList>
    </citation>
    <scope>NUCLEOTIDE SEQUENCE [LARGE SCALE GENOMIC DNA]</scope>
    <source>
        <strain evidence="1">ATCC PRA-425</strain>
    </source>
</reference>
<comment type="caution">
    <text evidence="1">The sequence shown here is derived from an EMBL/GenBank/DDBJ whole genome shotgun (WGS) entry which is preliminary data.</text>
</comment>
<sequence>TPAEVCGLSKTLFPYSKGLKDMQWICTHDVEIFRSGEIAYDELSSALDPPFMLPYSVEGGVQQKRIIEALGLDQAKEQIADLTVKFRRRNVSVAVLSTTEFDNPDLIGKDFSRYTALRDSSTVKKISSHSTAMLSIVDGVATTLDSSGFLNYVA</sequence>
<feature type="non-terminal residue" evidence="1">
    <location>
        <position position="1"/>
    </location>
</feature>
<keyword evidence="2" id="KW-1185">Reference proteome</keyword>
<dbReference type="EMBL" id="JAAPAO010003446">
    <property type="protein sequence ID" value="KAF4646455.1"/>
    <property type="molecule type" value="Genomic_DNA"/>
</dbReference>
<feature type="non-terminal residue" evidence="1">
    <location>
        <position position="154"/>
    </location>
</feature>
<proteinExistence type="predicted"/>
<organism evidence="1 2">
    <name type="scientific">Perkinsus chesapeaki</name>
    <name type="common">Clam parasite</name>
    <name type="synonym">Perkinsus andrewsi</name>
    <dbReference type="NCBI Taxonomy" id="330153"/>
    <lineage>
        <taxon>Eukaryota</taxon>
        <taxon>Sar</taxon>
        <taxon>Alveolata</taxon>
        <taxon>Perkinsozoa</taxon>
        <taxon>Perkinsea</taxon>
        <taxon>Perkinsida</taxon>
        <taxon>Perkinsidae</taxon>
        <taxon>Perkinsus</taxon>
    </lineage>
</organism>
<dbReference type="AlphaFoldDB" id="A0A7J6KGC3"/>
<gene>
    <name evidence="1" type="ORF">FOL47_006213</name>
</gene>
<evidence type="ECO:0000313" key="2">
    <source>
        <dbReference type="Proteomes" id="UP000591131"/>
    </source>
</evidence>
<dbReference type="Proteomes" id="UP000591131">
    <property type="component" value="Unassembled WGS sequence"/>
</dbReference>
<accession>A0A7J6KGC3</accession>
<protein>
    <submittedName>
        <fullName evidence="1">Uncharacterized protein</fullName>
    </submittedName>
</protein>
<name>A0A7J6KGC3_PERCH</name>
<evidence type="ECO:0000313" key="1">
    <source>
        <dbReference type="EMBL" id="KAF4646455.1"/>
    </source>
</evidence>